<dbReference type="PANTHER" id="PTHR11365">
    <property type="entry name" value="5-OXOPROLINASE RELATED"/>
    <property type="match status" value="1"/>
</dbReference>
<dbReference type="Pfam" id="PF01968">
    <property type="entry name" value="Hydantoinase_A"/>
    <property type="match status" value="1"/>
</dbReference>
<dbReference type="Proteomes" id="UP001162834">
    <property type="component" value="Chromosome"/>
</dbReference>
<dbReference type="RefSeq" id="WP_259313137.1">
    <property type="nucleotide sequence ID" value="NZ_CP087164.1"/>
</dbReference>
<dbReference type="InterPro" id="IPR043129">
    <property type="entry name" value="ATPase_NBD"/>
</dbReference>
<proteinExistence type="predicted"/>
<dbReference type="GO" id="GO:0005829">
    <property type="term" value="C:cytosol"/>
    <property type="evidence" value="ECO:0007669"/>
    <property type="project" value="TreeGrafter"/>
</dbReference>
<protein>
    <submittedName>
        <fullName evidence="3">Acetophenone carboxylase gamma subunit</fullName>
        <ecNumber evidence="3">6.4.1.8</ecNumber>
    </submittedName>
</protein>
<dbReference type="Pfam" id="PF05378">
    <property type="entry name" value="Hydant_A_N"/>
    <property type="match status" value="1"/>
</dbReference>
<gene>
    <name evidence="3" type="primary">apc3_23</name>
    <name evidence="3" type="ORF">DSM104329_05562</name>
</gene>
<dbReference type="InterPro" id="IPR045079">
    <property type="entry name" value="Oxoprolinase-like"/>
</dbReference>
<dbReference type="KEGG" id="sbae:DSM104329_05562"/>
<dbReference type="InterPro" id="IPR002821">
    <property type="entry name" value="Hydantoinase_A"/>
</dbReference>
<sequence length="688" mass="73848">MISLGVDVGGTNTDIILGGLESGVVVHKLPSTKDDPARATVQGTLEICELAAISPGDIELVLHGTTVATNALLEHDGGRTGMLTTEGFRDIIHIGRHQRPHNFSLMQDIPYQRWPLVERKHRKAVPERIVPPGEVAIPLDEERTVEAIRELRDWGVESVCVCFLFSFLNPSHEQRAGELIAEHFPEAEVSLSHEVIAQFREFERFTTTAVNAYLKPRVRRYLERLERGWRDAGVRCPIHVMQSNGGVAAIAEAASRAVNVLLSGPAAGVIAGRHVGRANGHEQLITLDIGGTSADISVIPGRLLELNPRDSAMGGYPILSPKLDVTAIGAGGGSIAWRDVGGAFNVGPRSAGADPGPACYGRGGTEPTVTDAHVVLGRIDPANFLAGRLPLDAGAARAAVERIAGEFGMGAEEAALAILAIVNANMVREVRVHSIRRGYDPRECALVAFGGAGPLHACEIAAELEIPTILLPPAPGITSAMGLLATDLKYDNVRTVGRMLDEADRDELEASFAAMEDELRARLEGHAGLTPVLRREAACRYAGQGYELAASCDELGDDWRRQIAESFHRQHHHEYGFEFRGDPIEIINLRVTATAEISTRPHTAVAEGGLDASEALTGMTEMVFPGAGGPRRESVAAYARDRLRAGNRLPGPAVVHEMDSTVVISPGWTGDVRPDGTIRLTTTEETSR</sequence>
<evidence type="ECO:0000259" key="1">
    <source>
        <dbReference type="Pfam" id="PF01968"/>
    </source>
</evidence>
<dbReference type="EMBL" id="CP087164">
    <property type="protein sequence ID" value="UGS39130.1"/>
    <property type="molecule type" value="Genomic_DNA"/>
</dbReference>
<dbReference type="PANTHER" id="PTHR11365:SF23">
    <property type="entry name" value="HYPOTHETICAL 5-OXOPROLINASE (EUROFUNG)-RELATED"/>
    <property type="match status" value="1"/>
</dbReference>
<dbReference type="AlphaFoldDB" id="A0A9E6Y3M7"/>
<evidence type="ECO:0000313" key="4">
    <source>
        <dbReference type="Proteomes" id="UP001162834"/>
    </source>
</evidence>
<name>A0A9E6Y3M7_9ACTN</name>
<dbReference type="InterPro" id="IPR008040">
    <property type="entry name" value="Hydant_A_N"/>
</dbReference>
<accession>A0A9E6Y3M7</accession>
<dbReference type="SUPFAM" id="SSF53067">
    <property type="entry name" value="Actin-like ATPase domain"/>
    <property type="match status" value="1"/>
</dbReference>
<keyword evidence="4" id="KW-1185">Reference proteome</keyword>
<keyword evidence="3" id="KW-0436">Ligase</keyword>
<reference evidence="3" key="1">
    <citation type="journal article" date="2022" name="Int. J. Syst. Evol. Microbiol.">
        <title>Pseudomonas aegrilactucae sp. nov. and Pseudomonas morbosilactucae sp. nov., pathogens causing bacterial rot of lettuce in Japan.</title>
        <authorList>
            <person name="Sawada H."/>
            <person name="Fujikawa T."/>
            <person name="Satou M."/>
        </authorList>
    </citation>
    <scope>NUCLEOTIDE SEQUENCE</scope>
    <source>
        <strain evidence="3">0166_1</strain>
    </source>
</reference>
<dbReference type="GO" id="GO:0016874">
    <property type="term" value="F:ligase activity"/>
    <property type="evidence" value="ECO:0007669"/>
    <property type="project" value="UniProtKB-KW"/>
</dbReference>
<organism evidence="3 4">
    <name type="scientific">Capillimicrobium parvum</name>
    <dbReference type="NCBI Taxonomy" id="2884022"/>
    <lineage>
        <taxon>Bacteria</taxon>
        <taxon>Bacillati</taxon>
        <taxon>Actinomycetota</taxon>
        <taxon>Thermoleophilia</taxon>
        <taxon>Solirubrobacterales</taxon>
        <taxon>Capillimicrobiaceae</taxon>
        <taxon>Capillimicrobium</taxon>
    </lineage>
</organism>
<evidence type="ECO:0000259" key="2">
    <source>
        <dbReference type="Pfam" id="PF05378"/>
    </source>
</evidence>
<feature type="domain" description="Hydantoinase A/oxoprolinase" evidence="1">
    <location>
        <begin position="204"/>
        <end position="491"/>
    </location>
</feature>
<dbReference type="GO" id="GO:0006749">
    <property type="term" value="P:glutathione metabolic process"/>
    <property type="evidence" value="ECO:0007669"/>
    <property type="project" value="TreeGrafter"/>
</dbReference>
<evidence type="ECO:0000313" key="3">
    <source>
        <dbReference type="EMBL" id="UGS39130.1"/>
    </source>
</evidence>
<dbReference type="EC" id="6.4.1.8" evidence="3"/>
<feature type="domain" description="Hydantoinase/oxoprolinase N-terminal" evidence="2">
    <location>
        <begin position="4"/>
        <end position="183"/>
    </location>
</feature>
<dbReference type="GO" id="GO:0017168">
    <property type="term" value="F:5-oxoprolinase (ATP-hydrolyzing) activity"/>
    <property type="evidence" value="ECO:0007669"/>
    <property type="project" value="TreeGrafter"/>
</dbReference>